<dbReference type="Proteomes" id="UP001432322">
    <property type="component" value="Unassembled WGS sequence"/>
</dbReference>
<comment type="caution">
    <text evidence="2">The sequence shown here is derived from an EMBL/GenBank/DDBJ whole genome shotgun (WGS) entry which is preliminary data.</text>
</comment>
<name>A0AAV5VWD4_9BILA</name>
<evidence type="ECO:0000313" key="3">
    <source>
        <dbReference type="Proteomes" id="UP001432322"/>
    </source>
</evidence>
<feature type="transmembrane region" description="Helical" evidence="1">
    <location>
        <begin position="53"/>
        <end position="76"/>
    </location>
</feature>
<sequence>TENIFQVFPLSQFLILRITRRKKSSRFDGKIYNVNSRYQVHDFERCARMLNRYVLFQGVCWALVVGASSAMVFLVLQEHPEYTMITEQIGYTLHGPRAVASMFIPILSHAGLKKTVV</sequence>
<evidence type="ECO:0000256" key="1">
    <source>
        <dbReference type="SAM" id="Phobius"/>
    </source>
</evidence>
<evidence type="ECO:0000313" key="2">
    <source>
        <dbReference type="EMBL" id="GMT22257.1"/>
    </source>
</evidence>
<gene>
    <name evidence="2" type="ORF">PFISCL1PPCAC_13554</name>
</gene>
<organism evidence="2 3">
    <name type="scientific">Pristionchus fissidentatus</name>
    <dbReference type="NCBI Taxonomy" id="1538716"/>
    <lineage>
        <taxon>Eukaryota</taxon>
        <taxon>Metazoa</taxon>
        <taxon>Ecdysozoa</taxon>
        <taxon>Nematoda</taxon>
        <taxon>Chromadorea</taxon>
        <taxon>Rhabditida</taxon>
        <taxon>Rhabditina</taxon>
        <taxon>Diplogasteromorpha</taxon>
        <taxon>Diplogasteroidea</taxon>
        <taxon>Neodiplogasteridae</taxon>
        <taxon>Pristionchus</taxon>
    </lineage>
</organism>
<accession>A0AAV5VWD4</accession>
<reference evidence="2" key="1">
    <citation type="submission" date="2023-10" db="EMBL/GenBank/DDBJ databases">
        <title>Genome assembly of Pristionchus species.</title>
        <authorList>
            <person name="Yoshida K."/>
            <person name="Sommer R.J."/>
        </authorList>
    </citation>
    <scope>NUCLEOTIDE SEQUENCE</scope>
    <source>
        <strain evidence="2">RS5133</strain>
    </source>
</reference>
<keyword evidence="1" id="KW-0472">Membrane</keyword>
<dbReference type="EMBL" id="BTSY01000004">
    <property type="protein sequence ID" value="GMT22257.1"/>
    <property type="molecule type" value="Genomic_DNA"/>
</dbReference>
<keyword evidence="1" id="KW-1133">Transmembrane helix</keyword>
<feature type="non-terminal residue" evidence="2">
    <location>
        <position position="117"/>
    </location>
</feature>
<proteinExistence type="predicted"/>
<protein>
    <recommendedName>
        <fullName evidence="4">G protein-coupled receptor</fullName>
    </recommendedName>
</protein>
<dbReference type="AlphaFoldDB" id="A0AAV5VWD4"/>
<keyword evidence="3" id="KW-1185">Reference proteome</keyword>
<evidence type="ECO:0008006" key="4">
    <source>
        <dbReference type="Google" id="ProtNLM"/>
    </source>
</evidence>
<keyword evidence="1" id="KW-0812">Transmembrane</keyword>
<feature type="non-terminal residue" evidence="2">
    <location>
        <position position="1"/>
    </location>
</feature>